<dbReference type="AlphaFoldDB" id="A0A3S5GXM7"/>
<dbReference type="Gene3D" id="3.40.47.10">
    <property type="match status" value="1"/>
</dbReference>
<proteinExistence type="inferred from homology"/>
<dbReference type="GO" id="GO:0030639">
    <property type="term" value="P:polyketide biosynthetic process"/>
    <property type="evidence" value="ECO:0007669"/>
    <property type="project" value="TreeGrafter"/>
</dbReference>
<evidence type="ECO:0000259" key="3">
    <source>
        <dbReference type="Pfam" id="PF02797"/>
    </source>
</evidence>
<keyword evidence="2" id="KW-0808">Transferase</keyword>
<dbReference type="Pfam" id="PF02797">
    <property type="entry name" value="Chal_sti_synt_C"/>
    <property type="match status" value="1"/>
</dbReference>
<feature type="domain" description="Chalcone/stilbene synthase C-terminal" evidence="3">
    <location>
        <begin position="251"/>
        <end position="385"/>
    </location>
</feature>
<dbReference type="SUPFAM" id="SSF53901">
    <property type="entry name" value="Thiolase-like"/>
    <property type="match status" value="3"/>
</dbReference>
<organism evidence="4">
    <name type="scientific">Kofleria flava</name>
    <dbReference type="NCBI Taxonomy" id="694315"/>
    <lineage>
        <taxon>Bacteria</taxon>
        <taxon>Pseudomonadati</taxon>
        <taxon>Myxococcota</taxon>
        <taxon>Polyangia</taxon>
        <taxon>Haliangiales</taxon>
        <taxon>Kofleriaceae</taxon>
        <taxon>Kofleria</taxon>
    </lineage>
</organism>
<dbReference type="GO" id="GO:0016747">
    <property type="term" value="F:acyltransferase activity, transferring groups other than amino-acyl groups"/>
    <property type="evidence" value="ECO:0007669"/>
    <property type="project" value="InterPro"/>
</dbReference>
<dbReference type="PANTHER" id="PTHR11877">
    <property type="entry name" value="HYDROXYMETHYLGLUTARYL-COA SYNTHASE"/>
    <property type="match status" value="1"/>
</dbReference>
<accession>A0A3S5GXM7</accession>
<reference evidence="4" key="1">
    <citation type="journal article" date="2018" name="J. Ind. Microbiol. Biotechnol.">
        <title>Genome mining reveals uncommon alkylpyrones as type III PKS products from myxobacteria.</title>
        <authorList>
            <person name="Hug J.J."/>
            <person name="Panter F."/>
            <person name="Krug D."/>
            <person name="Muller R."/>
        </authorList>
    </citation>
    <scope>NUCLEOTIDE SEQUENCE</scope>
    <source>
        <strain evidence="4">MNa2518</strain>
    </source>
</reference>
<evidence type="ECO:0000313" key="4">
    <source>
        <dbReference type="EMBL" id="AYM53875.1"/>
    </source>
</evidence>
<dbReference type="InterPro" id="IPR016039">
    <property type="entry name" value="Thiolase-like"/>
</dbReference>
<evidence type="ECO:0000256" key="2">
    <source>
        <dbReference type="ARBA" id="ARBA00022679"/>
    </source>
</evidence>
<sequence>MRDDGTDTVWLSSFSSRRPAYEGDQNALLDWIAEAHATSAAVREELTESARIALRDRIRRVIDRCACGPEHIQRRGYALAEIASTEWDHATVYDLLRHPHGRGTGIRSRVFAEITGDYFDSEYAGDTLPPRDLIHVTCTGYVSPSPAQRLVERKGWGEETRVSHAYQMGCYAAFPAVRLAAGALRTPPAMAAAGAPARVDVVHTELCSLHFDPGQSSVEQLVVQSLFADGFIRYAVTDAPQGPSLRVLALAEKIIPDSAAAMSWVNSDFGMQMTLARDVPEQIGRALRGFVIGLYQRAGLDLGADLRNTVAAVHPGGPRIIDGVRDILELGESQVQTSREVLRDFGNMSSATLPHIWMRLLADPNVPSGALVLSLAFGPGLTLCGGLFQKA</sequence>
<comment type="similarity">
    <text evidence="1">Belongs to the thiolase-like superfamily. Chalcone/stilbene synthases family.</text>
</comment>
<dbReference type="InterPro" id="IPR011141">
    <property type="entry name" value="Polyketide_synthase_type-III"/>
</dbReference>
<dbReference type="EMBL" id="MH908912">
    <property type="protein sequence ID" value="AYM53875.1"/>
    <property type="molecule type" value="Genomic_DNA"/>
</dbReference>
<evidence type="ECO:0000256" key="1">
    <source>
        <dbReference type="ARBA" id="ARBA00005531"/>
    </source>
</evidence>
<dbReference type="PANTHER" id="PTHR11877:SF46">
    <property type="entry name" value="TYPE III POLYKETIDE SYNTHASE A"/>
    <property type="match status" value="1"/>
</dbReference>
<name>A0A3S5GXM7_9BACT</name>
<dbReference type="InterPro" id="IPR012328">
    <property type="entry name" value="Chalcone/stilbene_synt_C"/>
</dbReference>
<protein>
    <submittedName>
        <fullName evidence="4">Naringenin-chalcone synthase</fullName>
    </submittedName>
</protein>